<feature type="domain" description="ABM" evidence="1">
    <location>
        <begin position="3"/>
        <end position="95"/>
    </location>
</feature>
<keyword evidence="3" id="KW-1185">Reference proteome</keyword>
<evidence type="ECO:0000259" key="1">
    <source>
        <dbReference type="PROSITE" id="PS51725"/>
    </source>
</evidence>
<dbReference type="SUPFAM" id="SSF54909">
    <property type="entry name" value="Dimeric alpha+beta barrel"/>
    <property type="match status" value="1"/>
</dbReference>
<name>A0A3Q9G4E9_STRLT</name>
<evidence type="ECO:0000313" key="3">
    <source>
        <dbReference type="Proteomes" id="UP000267900"/>
    </source>
</evidence>
<evidence type="ECO:0000313" key="2">
    <source>
        <dbReference type="EMBL" id="AZQ75058.1"/>
    </source>
</evidence>
<dbReference type="AlphaFoldDB" id="A0A3Q9G4E9"/>
<dbReference type="InterPro" id="IPR007138">
    <property type="entry name" value="ABM_dom"/>
</dbReference>
<dbReference type="EMBL" id="CP034587">
    <property type="protein sequence ID" value="AZQ75058.1"/>
    <property type="molecule type" value="Genomic_DNA"/>
</dbReference>
<dbReference type="Proteomes" id="UP000267900">
    <property type="component" value="Chromosome"/>
</dbReference>
<dbReference type="OrthoDB" id="4570906at2"/>
<protein>
    <recommendedName>
        <fullName evidence="1">ABM domain-containing protein</fullName>
    </recommendedName>
</protein>
<dbReference type="Gene3D" id="3.30.70.100">
    <property type="match status" value="1"/>
</dbReference>
<accession>A0A3Q9G4E9</accession>
<proteinExistence type="predicted"/>
<dbReference type="Pfam" id="PF03992">
    <property type="entry name" value="ABM"/>
    <property type="match status" value="1"/>
</dbReference>
<dbReference type="RefSeq" id="WP_126917560.1">
    <property type="nucleotide sequence ID" value="NZ_CP034587.1"/>
</dbReference>
<gene>
    <name evidence="2" type="ORF">EKH77_31365</name>
</gene>
<reference evidence="2 3" key="1">
    <citation type="submission" date="2018-12" db="EMBL/GenBank/DDBJ databases">
        <title>The whole draft genome of Streptomyce luteoverticillatus CGMCC 15060.</title>
        <authorList>
            <person name="Feng Z."/>
            <person name="Chen G."/>
            <person name="Zhang J."/>
            <person name="Zhu H."/>
            <person name="Yu X."/>
            <person name="Zhang W."/>
            <person name="Zhang X."/>
        </authorList>
    </citation>
    <scope>NUCLEOTIDE SEQUENCE [LARGE SCALE GENOMIC DNA]</scope>
    <source>
        <strain evidence="2 3">CGMCC 15060</strain>
    </source>
</reference>
<organism evidence="2 3">
    <name type="scientific">Streptomyces luteoverticillatus</name>
    <name type="common">Streptoverticillium luteoverticillatus</name>
    <dbReference type="NCBI Taxonomy" id="66425"/>
    <lineage>
        <taxon>Bacteria</taxon>
        <taxon>Bacillati</taxon>
        <taxon>Actinomycetota</taxon>
        <taxon>Actinomycetes</taxon>
        <taxon>Kitasatosporales</taxon>
        <taxon>Streptomycetaceae</taxon>
        <taxon>Streptomyces</taxon>
    </lineage>
</organism>
<sequence length="95" mass="10800">MTVGFVAFHYPAPEYVEEFSDRVRQVADILRSQPGCLSARPWVTPGNDAVVSTVEFESQDALDAAFTATREQLAPITVFDERERKPRQVHYLESR</sequence>
<dbReference type="InterPro" id="IPR011008">
    <property type="entry name" value="Dimeric_a/b-barrel"/>
</dbReference>
<dbReference type="PROSITE" id="PS51725">
    <property type="entry name" value="ABM"/>
    <property type="match status" value="1"/>
</dbReference>